<reference evidence="2" key="1">
    <citation type="submission" date="2016-06" db="EMBL/GenBank/DDBJ databases">
        <authorList>
            <person name="Petersen J."/>
            <person name="Sayavedra L."/>
        </authorList>
    </citation>
    <scope>NUCLEOTIDE SEQUENCE [LARGE SCALE GENOMIC DNA]</scope>
    <source>
        <strain evidence="2">BazSymA</strain>
    </source>
</reference>
<dbReference type="EMBL" id="CDSC02000070">
    <property type="protein sequence ID" value="SEH64219.1"/>
    <property type="molecule type" value="Genomic_DNA"/>
</dbReference>
<evidence type="ECO:0000313" key="1">
    <source>
        <dbReference type="EMBL" id="SEH64219.1"/>
    </source>
</evidence>
<sequence>MQFINFLHKKEKAFSMSDLQKYIDKRKSKGIKFSKN</sequence>
<gene>
    <name evidence="1" type="ORF">BAZSYMA_ACONTIG00005_2</name>
</gene>
<dbReference type="AlphaFoldDB" id="A0A1H6JTB8"/>
<proteinExistence type="predicted"/>
<dbReference type="Proteomes" id="UP000198988">
    <property type="component" value="Unassembled WGS sequence"/>
</dbReference>
<name>A0A1H6JTB8_9GAMM</name>
<organism evidence="1 2">
    <name type="scientific">Bathymodiolus azoricus thioautotrophic gill symbiont</name>
    <dbReference type="NCBI Taxonomy" id="235205"/>
    <lineage>
        <taxon>Bacteria</taxon>
        <taxon>Pseudomonadati</taxon>
        <taxon>Pseudomonadota</taxon>
        <taxon>Gammaproteobacteria</taxon>
        <taxon>sulfur-oxidizing symbionts</taxon>
    </lineage>
</organism>
<accession>A0A1H6JTB8</accession>
<protein>
    <submittedName>
        <fullName evidence="1">Uncharacterized protein</fullName>
    </submittedName>
</protein>
<evidence type="ECO:0000313" key="2">
    <source>
        <dbReference type="Proteomes" id="UP000198988"/>
    </source>
</evidence>